<feature type="signal peptide" evidence="1">
    <location>
        <begin position="1"/>
        <end position="18"/>
    </location>
</feature>
<sequence length="53" mass="6202">MQLLILIINFISLKEVLHYSVRYPTNSTLSTFFTNLRGFVSLLFEKTLPILKQ</sequence>
<protein>
    <submittedName>
        <fullName evidence="2">Uncharacterized protein</fullName>
    </submittedName>
</protein>
<proteinExistence type="predicted"/>
<reference evidence="2" key="1">
    <citation type="submission" date="2014-09" db="EMBL/GenBank/DDBJ databases">
        <authorList>
            <person name="Magalhaes I.L.F."/>
            <person name="Oliveira U."/>
            <person name="Santos F.R."/>
            <person name="Vidigal T.H.D.A."/>
            <person name="Brescovit A.D."/>
            <person name="Santos A.J."/>
        </authorList>
    </citation>
    <scope>NUCLEOTIDE SEQUENCE</scope>
    <source>
        <tissue evidence="2">Shoot tissue taken approximately 20 cm above the soil surface</tissue>
    </source>
</reference>
<dbReference type="EMBL" id="GBRH01234341">
    <property type="protein sequence ID" value="JAD63554.1"/>
    <property type="molecule type" value="Transcribed_RNA"/>
</dbReference>
<dbReference type="AlphaFoldDB" id="A0A0A9BHX3"/>
<accession>A0A0A9BHX3</accession>
<evidence type="ECO:0000313" key="2">
    <source>
        <dbReference type="EMBL" id="JAD63554.1"/>
    </source>
</evidence>
<reference evidence="2" key="2">
    <citation type="journal article" date="2015" name="Data Brief">
        <title>Shoot transcriptome of the giant reed, Arundo donax.</title>
        <authorList>
            <person name="Barrero R.A."/>
            <person name="Guerrero F.D."/>
            <person name="Moolhuijzen P."/>
            <person name="Goolsby J.A."/>
            <person name="Tidwell J."/>
            <person name="Bellgard S.E."/>
            <person name="Bellgard M.I."/>
        </authorList>
    </citation>
    <scope>NUCLEOTIDE SEQUENCE</scope>
    <source>
        <tissue evidence="2">Shoot tissue taken approximately 20 cm above the soil surface</tissue>
    </source>
</reference>
<feature type="chain" id="PRO_5002060487" evidence="1">
    <location>
        <begin position="19"/>
        <end position="53"/>
    </location>
</feature>
<organism evidence="2">
    <name type="scientific">Arundo donax</name>
    <name type="common">Giant reed</name>
    <name type="synonym">Donax arundinaceus</name>
    <dbReference type="NCBI Taxonomy" id="35708"/>
    <lineage>
        <taxon>Eukaryota</taxon>
        <taxon>Viridiplantae</taxon>
        <taxon>Streptophyta</taxon>
        <taxon>Embryophyta</taxon>
        <taxon>Tracheophyta</taxon>
        <taxon>Spermatophyta</taxon>
        <taxon>Magnoliopsida</taxon>
        <taxon>Liliopsida</taxon>
        <taxon>Poales</taxon>
        <taxon>Poaceae</taxon>
        <taxon>PACMAD clade</taxon>
        <taxon>Arundinoideae</taxon>
        <taxon>Arundineae</taxon>
        <taxon>Arundo</taxon>
    </lineage>
</organism>
<keyword evidence="1" id="KW-0732">Signal</keyword>
<evidence type="ECO:0000256" key="1">
    <source>
        <dbReference type="SAM" id="SignalP"/>
    </source>
</evidence>
<name>A0A0A9BHX3_ARUDO</name>